<dbReference type="OrthoDB" id="200037at2"/>
<gene>
    <name evidence="2" type="ORF">UC35_00935</name>
</gene>
<dbReference type="InterPro" id="IPR021317">
    <property type="entry name" value="DUF2917"/>
</dbReference>
<sequence length="100" mass="10960">MHTDTLPARIDLAHRAVVAVDDPSEVNFTCREGTVWLTLDGDPRDFVLEAGDSFRTSEHRRALIYGLSPARLDLDAGARAQPVRRPSQGFRPVPAISGAH</sequence>
<organism evidence="2 3">
    <name type="scientific">Ramlibacter tataouinensis</name>
    <dbReference type="NCBI Taxonomy" id="94132"/>
    <lineage>
        <taxon>Bacteria</taxon>
        <taxon>Pseudomonadati</taxon>
        <taxon>Pseudomonadota</taxon>
        <taxon>Betaproteobacteria</taxon>
        <taxon>Burkholderiales</taxon>
        <taxon>Comamonadaceae</taxon>
        <taxon>Ramlibacter</taxon>
    </lineage>
</organism>
<dbReference type="Pfam" id="PF11142">
    <property type="entry name" value="DUF2917"/>
    <property type="match status" value="1"/>
</dbReference>
<reference evidence="2 3" key="1">
    <citation type="journal article" date="2014" name="Int. J. Syst. Evol. Microbiol.">
        <title>Ramlibacter solisilvae sp. nov., isolated from forest soil, and emended description of the genus Ramlibacter.</title>
        <authorList>
            <person name="Lee H.J."/>
            <person name="Lee S.H."/>
            <person name="Lee S.S."/>
            <person name="Lee J.S."/>
            <person name="Kim Y."/>
            <person name="Kim S.C."/>
            <person name="Jeon C.O."/>
        </authorList>
    </citation>
    <scope>NUCLEOTIDE SEQUENCE [LARGE SCALE GENOMIC DNA]</scope>
    <source>
        <strain evidence="2 3">5-10</strain>
    </source>
</reference>
<feature type="region of interest" description="Disordered" evidence="1">
    <location>
        <begin position="77"/>
        <end position="100"/>
    </location>
</feature>
<dbReference type="Proteomes" id="UP000070433">
    <property type="component" value="Chromosome"/>
</dbReference>
<dbReference type="AlphaFoldDB" id="A0A127JNW8"/>
<accession>A0A127JNW8</accession>
<dbReference type="RefSeq" id="WP_061495203.1">
    <property type="nucleotide sequence ID" value="NZ_CP010951.1"/>
</dbReference>
<dbReference type="EMBL" id="CP010951">
    <property type="protein sequence ID" value="AMO21697.1"/>
    <property type="molecule type" value="Genomic_DNA"/>
</dbReference>
<keyword evidence="3" id="KW-1185">Reference proteome</keyword>
<name>A0A127JNW8_9BURK</name>
<proteinExistence type="predicted"/>
<protein>
    <recommendedName>
        <fullName evidence="4">DUF2917 domain-containing protein</fullName>
    </recommendedName>
</protein>
<evidence type="ECO:0000313" key="3">
    <source>
        <dbReference type="Proteomes" id="UP000070433"/>
    </source>
</evidence>
<evidence type="ECO:0008006" key="4">
    <source>
        <dbReference type="Google" id="ProtNLM"/>
    </source>
</evidence>
<evidence type="ECO:0000256" key="1">
    <source>
        <dbReference type="SAM" id="MobiDB-lite"/>
    </source>
</evidence>
<evidence type="ECO:0000313" key="2">
    <source>
        <dbReference type="EMBL" id="AMO21697.1"/>
    </source>
</evidence>